<sequence>MSDNTSPQSPSRRRFVNVAAATVAASSLSQLAFAETNPSITQITQPANGDKTAIRPLRVHAPESQLIDLRRRIKVTRWPDRETVTDDSQGVPLAMVQEFARHWSTDYDWRTCEAKLNALPQFITEIDGLDIHFIHVRSKHENAMPLIVTHGWPGSIIEQLKIVDPLTNPTAYGASASDAFHLVIPSLPGYGFSGKPTTTGWGPEKTARAWVVLMKRLGYEKFAAQGGDLGGVVCNVMGKQAPPELLGIHVSFPATVPPEIAKALQAGDPAPSGLSDDEKHAYEQLNSAFKKRRAYALEMGTRPQTLYGLADSPVALASWLLDHGDGYVQPAAALTSAVFGHDVNGESAGSLTRNDVLDDITLYWLTNTGISAARFYWESHFNFLAAADVSIPAAVSVFPRENYQAPRSWTERAYHNLIYYNRVEKGGHFAAWEQPQLFAEEVRAGLRPLRQQ</sequence>
<dbReference type="GO" id="GO:0016787">
    <property type="term" value="F:hydrolase activity"/>
    <property type="evidence" value="ECO:0007669"/>
    <property type="project" value="UniProtKB-KW"/>
</dbReference>
<evidence type="ECO:0000256" key="4">
    <source>
        <dbReference type="SAM" id="SignalP"/>
    </source>
</evidence>
<reference evidence="6 7" key="1">
    <citation type="journal article" date="2024" name="Chem. Sci.">
        <title>Discovery of a lagriamide polyketide by integrated genome mining, isotopic labeling, and untargeted metabolomics.</title>
        <authorList>
            <person name="Fergusson C.H."/>
            <person name="Saulog J."/>
            <person name="Paulo B.S."/>
            <person name="Wilson D.M."/>
            <person name="Liu D.Y."/>
            <person name="Morehouse N.J."/>
            <person name="Waterworth S."/>
            <person name="Barkei J."/>
            <person name="Gray C.A."/>
            <person name="Kwan J.C."/>
            <person name="Eustaquio A.S."/>
            <person name="Linington R.G."/>
        </authorList>
    </citation>
    <scope>NUCLEOTIDE SEQUENCE [LARGE SCALE GENOMIC DNA]</scope>
    <source>
        <strain evidence="6 7">RL17-338-BIF-B</strain>
    </source>
</reference>
<dbReference type="InterPro" id="IPR029058">
    <property type="entry name" value="AB_hydrolase_fold"/>
</dbReference>
<evidence type="ECO:0000256" key="2">
    <source>
        <dbReference type="ARBA" id="ARBA00022797"/>
    </source>
</evidence>
<dbReference type="SUPFAM" id="SSF53474">
    <property type="entry name" value="alpha/beta-Hydrolases"/>
    <property type="match status" value="1"/>
</dbReference>
<dbReference type="RefSeq" id="WP_349543802.1">
    <property type="nucleotide sequence ID" value="NZ_JAOALG010000002.1"/>
</dbReference>
<proteinExistence type="inferred from homology"/>
<evidence type="ECO:0000313" key="6">
    <source>
        <dbReference type="EMBL" id="MEQ5841848.1"/>
    </source>
</evidence>
<dbReference type="InterPro" id="IPR016292">
    <property type="entry name" value="Epoxide_hydrolase"/>
</dbReference>
<dbReference type="PANTHER" id="PTHR21661">
    <property type="entry name" value="EPOXIDE HYDROLASE 1-RELATED"/>
    <property type="match status" value="1"/>
</dbReference>
<dbReference type="InterPro" id="IPR000639">
    <property type="entry name" value="Epox_hydrolase-like"/>
</dbReference>
<evidence type="ECO:0000256" key="1">
    <source>
        <dbReference type="ARBA" id="ARBA00010088"/>
    </source>
</evidence>
<protein>
    <submittedName>
        <fullName evidence="6">Epoxide hydrolase 1</fullName>
    </submittedName>
</protein>
<dbReference type="EMBL" id="JAOALG010000002">
    <property type="protein sequence ID" value="MEQ5841848.1"/>
    <property type="molecule type" value="Genomic_DNA"/>
</dbReference>
<keyword evidence="3 6" id="KW-0378">Hydrolase</keyword>
<keyword evidence="7" id="KW-1185">Reference proteome</keyword>
<dbReference type="Gene3D" id="3.40.50.1820">
    <property type="entry name" value="alpha/beta hydrolase"/>
    <property type="match status" value="1"/>
</dbReference>
<keyword evidence="4" id="KW-0732">Signal</keyword>
<gene>
    <name evidence="6" type="ORF">N0A02_20650</name>
</gene>
<name>A0ABV1LRC5_9BURK</name>
<dbReference type="Pfam" id="PF06441">
    <property type="entry name" value="EHN"/>
    <property type="match status" value="1"/>
</dbReference>
<feature type="signal peptide" evidence="4">
    <location>
        <begin position="1"/>
        <end position="34"/>
    </location>
</feature>
<dbReference type="Proteomes" id="UP001469089">
    <property type="component" value="Unassembled WGS sequence"/>
</dbReference>
<dbReference type="PRINTS" id="PR00412">
    <property type="entry name" value="EPOXHYDRLASE"/>
</dbReference>
<dbReference type="PIRSF" id="PIRSF001112">
    <property type="entry name" value="Epoxide_hydrolase"/>
    <property type="match status" value="1"/>
</dbReference>
<dbReference type="InterPro" id="IPR010497">
    <property type="entry name" value="Epoxide_hydro_N"/>
</dbReference>
<dbReference type="InterPro" id="IPR006311">
    <property type="entry name" value="TAT_signal"/>
</dbReference>
<comment type="caution">
    <text evidence="6">The sequence shown here is derived from an EMBL/GenBank/DDBJ whole genome shotgun (WGS) entry which is preliminary data.</text>
</comment>
<evidence type="ECO:0000313" key="7">
    <source>
        <dbReference type="Proteomes" id="UP001469089"/>
    </source>
</evidence>
<keyword evidence="2" id="KW-0058">Aromatic hydrocarbons catabolism</keyword>
<accession>A0ABV1LRC5</accession>
<dbReference type="PROSITE" id="PS51318">
    <property type="entry name" value="TAT"/>
    <property type="match status" value="1"/>
</dbReference>
<feature type="domain" description="Epoxide hydrolase N-terminal" evidence="5">
    <location>
        <begin position="54"/>
        <end position="158"/>
    </location>
</feature>
<evidence type="ECO:0000259" key="5">
    <source>
        <dbReference type="Pfam" id="PF06441"/>
    </source>
</evidence>
<organism evidence="6 7">
    <name type="scientific">Paraburkholderia acidicola</name>
    <dbReference type="NCBI Taxonomy" id="1912599"/>
    <lineage>
        <taxon>Bacteria</taxon>
        <taxon>Pseudomonadati</taxon>
        <taxon>Pseudomonadota</taxon>
        <taxon>Betaproteobacteria</taxon>
        <taxon>Burkholderiales</taxon>
        <taxon>Burkholderiaceae</taxon>
        <taxon>Paraburkholderia</taxon>
    </lineage>
</organism>
<feature type="chain" id="PRO_5045216986" evidence="4">
    <location>
        <begin position="35"/>
        <end position="452"/>
    </location>
</feature>
<comment type="similarity">
    <text evidence="1">Belongs to the peptidase S33 family.</text>
</comment>
<evidence type="ECO:0000256" key="3">
    <source>
        <dbReference type="ARBA" id="ARBA00022801"/>
    </source>
</evidence>
<dbReference type="PANTHER" id="PTHR21661:SF35">
    <property type="entry name" value="EPOXIDE HYDROLASE"/>
    <property type="match status" value="1"/>
</dbReference>